<dbReference type="InterPro" id="IPR000835">
    <property type="entry name" value="HTH_MarR-typ"/>
</dbReference>
<evidence type="ECO:0000256" key="2">
    <source>
        <dbReference type="ARBA" id="ARBA00023125"/>
    </source>
</evidence>
<feature type="domain" description="HTH marR-type" evidence="4">
    <location>
        <begin position="2"/>
        <end position="137"/>
    </location>
</feature>
<dbReference type="PRINTS" id="PR00598">
    <property type="entry name" value="HTHMARR"/>
</dbReference>
<reference evidence="6" key="1">
    <citation type="journal article" date="2017" name="Proc. Natl. Acad. Sci. U.S.A.">
        <title>Simulation of Deepwater Horizon oil plume reveals substrate specialization within a complex community of hydrocarbon-degraders.</title>
        <authorList>
            <person name="Hu P."/>
            <person name="Dubinsky E.A."/>
            <person name="Probst A.J."/>
            <person name="Wang J."/>
            <person name="Sieber C.M.K."/>
            <person name="Tom L.M."/>
            <person name="Gardinali P."/>
            <person name="Banfield J.F."/>
            <person name="Atlas R.M."/>
            <person name="Andersen G.L."/>
        </authorList>
    </citation>
    <scope>NUCLEOTIDE SEQUENCE [LARGE SCALE GENOMIC DNA]</scope>
</reference>
<dbReference type="PANTHER" id="PTHR33164">
    <property type="entry name" value="TRANSCRIPTIONAL REGULATOR, MARR FAMILY"/>
    <property type="match status" value="1"/>
</dbReference>
<dbReference type="AlphaFoldDB" id="A0A1Y5FET7"/>
<proteinExistence type="predicted"/>
<dbReference type="PANTHER" id="PTHR33164:SF57">
    <property type="entry name" value="MARR-FAMILY TRANSCRIPTIONAL REGULATOR"/>
    <property type="match status" value="1"/>
</dbReference>
<evidence type="ECO:0000256" key="3">
    <source>
        <dbReference type="ARBA" id="ARBA00023163"/>
    </source>
</evidence>
<organism evidence="5 6">
    <name type="scientific">Halobacteriovorax marinus</name>
    <dbReference type="NCBI Taxonomy" id="97084"/>
    <lineage>
        <taxon>Bacteria</taxon>
        <taxon>Pseudomonadati</taxon>
        <taxon>Bdellovibrionota</taxon>
        <taxon>Bacteriovoracia</taxon>
        <taxon>Bacteriovoracales</taxon>
        <taxon>Halobacteriovoraceae</taxon>
        <taxon>Halobacteriovorax</taxon>
    </lineage>
</organism>
<evidence type="ECO:0000313" key="6">
    <source>
        <dbReference type="Proteomes" id="UP000196531"/>
    </source>
</evidence>
<evidence type="ECO:0000313" key="5">
    <source>
        <dbReference type="EMBL" id="OUR98714.1"/>
    </source>
</evidence>
<dbReference type="GO" id="GO:0003700">
    <property type="term" value="F:DNA-binding transcription factor activity"/>
    <property type="evidence" value="ECO:0007669"/>
    <property type="project" value="InterPro"/>
</dbReference>
<dbReference type="GO" id="GO:0006950">
    <property type="term" value="P:response to stress"/>
    <property type="evidence" value="ECO:0007669"/>
    <property type="project" value="TreeGrafter"/>
</dbReference>
<keyword evidence="2" id="KW-0238">DNA-binding</keyword>
<gene>
    <name evidence="5" type="ORF">A9Q84_04690</name>
</gene>
<name>A0A1Y5FET7_9BACT</name>
<dbReference type="EMBL" id="MAAO01000004">
    <property type="protein sequence ID" value="OUR98714.1"/>
    <property type="molecule type" value="Genomic_DNA"/>
</dbReference>
<dbReference type="SMART" id="SM00347">
    <property type="entry name" value="HTH_MARR"/>
    <property type="match status" value="1"/>
</dbReference>
<dbReference type="Gene3D" id="1.10.10.10">
    <property type="entry name" value="Winged helix-like DNA-binding domain superfamily/Winged helix DNA-binding domain"/>
    <property type="match status" value="1"/>
</dbReference>
<dbReference type="Pfam" id="PF01047">
    <property type="entry name" value="MarR"/>
    <property type="match status" value="1"/>
</dbReference>
<dbReference type="InterPro" id="IPR036388">
    <property type="entry name" value="WH-like_DNA-bd_sf"/>
</dbReference>
<evidence type="ECO:0000256" key="1">
    <source>
        <dbReference type="ARBA" id="ARBA00023015"/>
    </source>
</evidence>
<keyword evidence="1" id="KW-0805">Transcription regulation</keyword>
<dbReference type="InterPro" id="IPR039422">
    <property type="entry name" value="MarR/SlyA-like"/>
</dbReference>
<dbReference type="InterPro" id="IPR023187">
    <property type="entry name" value="Tscrpt_reg_MarR-type_CS"/>
</dbReference>
<dbReference type="InterPro" id="IPR036390">
    <property type="entry name" value="WH_DNA-bd_sf"/>
</dbReference>
<dbReference type="PROSITE" id="PS50995">
    <property type="entry name" value="HTH_MARR_2"/>
    <property type="match status" value="1"/>
</dbReference>
<dbReference type="PROSITE" id="PS01117">
    <property type="entry name" value="HTH_MARR_1"/>
    <property type="match status" value="1"/>
</dbReference>
<comment type="caution">
    <text evidence="5">The sequence shown here is derived from an EMBL/GenBank/DDBJ whole genome shotgun (WGS) entry which is preliminary data.</text>
</comment>
<dbReference type="Proteomes" id="UP000196531">
    <property type="component" value="Unassembled WGS sequence"/>
</dbReference>
<dbReference type="GO" id="GO:0003677">
    <property type="term" value="F:DNA binding"/>
    <property type="evidence" value="ECO:0007669"/>
    <property type="project" value="UniProtKB-KW"/>
</dbReference>
<accession>A0A1Y5FET7</accession>
<dbReference type="SUPFAM" id="SSF46785">
    <property type="entry name" value="Winged helix' DNA-binding domain"/>
    <property type="match status" value="1"/>
</dbReference>
<sequence length="146" mass="16896">MEDNKLQYIRGLTREFVREFELIKDNKYNLPLTHFLRHLLIELSLTPDKSAVDLAEALLTDKANISRALKTLIKDGYLSESINTEDRRKKILKLTVKGQKVVKTVNDYSNKRLRKAFDPISNKDVERIVKGLELINSALQDARRSN</sequence>
<keyword evidence="3" id="KW-0804">Transcription</keyword>
<protein>
    <recommendedName>
        <fullName evidence="4">HTH marR-type domain-containing protein</fullName>
    </recommendedName>
</protein>
<evidence type="ECO:0000259" key="4">
    <source>
        <dbReference type="PROSITE" id="PS50995"/>
    </source>
</evidence>